<evidence type="ECO:0000256" key="1">
    <source>
        <dbReference type="ARBA" id="ARBA00022649"/>
    </source>
</evidence>
<dbReference type="PANTHER" id="PTHR35901">
    <property type="entry name" value="RIBONUCLEASE VAPC3"/>
    <property type="match status" value="1"/>
</dbReference>
<gene>
    <name evidence="5" type="primary">vapC</name>
    <name evidence="7" type="ORF">SKP52_19995</name>
</gene>
<dbReference type="AlphaFoldDB" id="A0A0A7PLI5"/>
<comment type="similarity">
    <text evidence="5">Belongs to the PINc/VapC protein family.</text>
</comment>
<dbReference type="HAMAP" id="MF_00265">
    <property type="entry name" value="VapC_Nob1"/>
    <property type="match status" value="1"/>
</dbReference>
<dbReference type="CDD" id="cd09874">
    <property type="entry name" value="PIN_MT3492-like"/>
    <property type="match status" value="1"/>
</dbReference>
<evidence type="ECO:0000256" key="5">
    <source>
        <dbReference type="HAMAP-Rule" id="MF_00265"/>
    </source>
</evidence>
<keyword evidence="1 5" id="KW-1277">Toxin-antitoxin system</keyword>
<sequence>MLYLDTSLLIAALTNEARTAEIQEWLAGQDPEELIISDWVVTEMSSALSIKVRTGQLDAAQRAEVLSQFQRLCSESLTIVPVASANFRTAALFSDQFSLNLRAGDALHLAIAAERGARLCTLDRRLAEGGTALGAVTSLL</sequence>
<protein>
    <recommendedName>
        <fullName evidence="5">Ribonuclease VapC</fullName>
        <shortName evidence="5">RNase VapC</shortName>
        <ecNumber evidence="5">3.1.-.-</ecNumber>
    </recommendedName>
    <alternativeName>
        <fullName evidence="5">Toxin VapC</fullName>
    </alternativeName>
</protein>
<keyword evidence="5" id="KW-0800">Toxin</keyword>
<dbReference type="GO" id="GO:0090729">
    <property type="term" value="F:toxin activity"/>
    <property type="evidence" value="ECO:0007669"/>
    <property type="project" value="UniProtKB-KW"/>
</dbReference>
<dbReference type="InterPro" id="IPR051619">
    <property type="entry name" value="TypeII_TA_RNase_PINc/VapC"/>
</dbReference>
<evidence type="ECO:0000256" key="2">
    <source>
        <dbReference type="ARBA" id="ARBA00022722"/>
    </source>
</evidence>
<evidence type="ECO:0000256" key="3">
    <source>
        <dbReference type="ARBA" id="ARBA00022723"/>
    </source>
</evidence>
<comment type="cofactor">
    <cofactor evidence="5">
        <name>Mg(2+)</name>
        <dbReference type="ChEBI" id="CHEBI:18420"/>
    </cofactor>
</comment>
<keyword evidence="5" id="KW-0460">Magnesium</keyword>
<feature type="binding site" evidence="5">
    <location>
        <position position="5"/>
    </location>
    <ligand>
        <name>Mg(2+)</name>
        <dbReference type="ChEBI" id="CHEBI:18420"/>
    </ligand>
</feature>
<dbReference type="HOGENOM" id="CLU_119496_4_1_5"/>
<dbReference type="Pfam" id="PF01850">
    <property type="entry name" value="PIN"/>
    <property type="match status" value="1"/>
</dbReference>
<dbReference type="InterPro" id="IPR002716">
    <property type="entry name" value="PIN_dom"/>
</dbReference>
<keyword evidence="4 5" id="KW-0378">Hydrolase</keyword>
<dbReference type="GO" id="GO:0016787">
    <property type="term" value="F:hydrolase activity"/>
    <property type="evidence" value="ECO:0007669"/>
    <property type="project" value="UniProtKB-KW"/>
</dbReference>
<evidence type="ECO:0000259" key="6">
    <source>
        <dbReference type="Pfam" id="PF01850"/>
    </source>
</evidence>
<keyword evidence="8" id="KW-1185">Reference proteome</keyword>
<reference evidence="7 8" key="1">
    <citation type="journal article" date="2015" name="Int. J. Syst. Evol. Microbiol.">
        <title>Description of Sphingopyxis fribergensis sp. nov. - a soil bacterium with the ability to degrade styrene and phenylacetic acid.</title>
        <authorList>
            <person name="Oelschlagel M."/>
            <person name="Ruckert C."/>
            <person name="Kalinowski J."/>
            <person name="Schmidt G."/>
            <person name="Schlomann M."/>
            <person name="Tischler D."/>
        </authorList>
    </citation>
    <scope>NUCLEOTIDE SEQUENCE [LARGE SCALE GENOMIC DNA]</scope>
    <source>
        <strain evidence="7 8">Kp5.2</strain>
    </source>
</reference>
<keyword evidence="2 5" id="KW-0540">Nuclease</keyword>
<feature type="domain" description="PIN" evidence="6">
    <location>
        <begin position="3"/>
        <end position="128"/>
    </location>
</feature>
<dbReference type="InterPro" id="IPR022907">
    <property type="entry name" value="VapC_family"/>
</dbReference>
<accession>A0A0A7PLI5</accession>
<dbReference type="RefSeq" id="WP_039577852.1">
    <property type="nucleotide sequence ID" value="NZ_CP009122.1"/>
</dbReference>
<dbReference type="OrthoDB" id="7204339at2"/>
<feature type="binding site" evidence="5">
    <location>
        <position position="105"/>
    </location>
    <ligand>
        <name>Mg(2+)</name>
        <dbReference type="ChEBI" id="CHEBI:18420"/>
    </ligand>
</feature>
<evidence type="ECO:0000256" key="4">
    <source>
        <dbReference type="ARBA" id="ARBA00022801"/>
    </source>
</evidence>
<dbReference type="EC" id="3.1.-.-" evidence="5"/>
<dbReference type="PANTHER" id="PTHR35901:SF1">
    <property type="entry name" value="EXONUCLEASE VAPC9"/>
    <property type="match status" value="1"/>
</dbReference>
<dbReference type="KEGG" id="sphk:SKP52_19995"/>
<comment type="function">
    <text evidence="5">Toxic component of a toxin-antitoxin (TA) system. An RNase.</text>
</comment>
<dbReference type="Proteomes" id="UP000030907">
    <property type="component" value="Chromosome"/>
</dbReference>
<keyword evidence="3 5" id="KW-0479">Metal-binding</keyword>
<dbReference type="InterPro" id="IPR029060">
    <property type="entry name" value="PIN-like_dom_sf"/>
</dbReference>
<dbReference type="Gene3D" id="3.40.50.1010">
    <property type="entry name" value="5'-nuclease"/>
    <property type="match status" value="1"/>
</dbReference>
<organism evidence="7 8">
    <name type="scientific">Sphingopyxis fribergensis</name>
    <dbReference type="NCBI Taxonomy" id="1515612"/>
    <lineage>
        <taxon>Bacteria</taxon>
        <taxon>Pseudomonadati</taxon>
        <taxon>Pseudomonadota</taxon>
        <taxon>Alphaproteobacteria</taxon>
        <taxon>Sphingomonadales</taxon>
        <taxon>Sphingomonadaceae</taxon>
        <taxon>Sphingopyxis</taxon>
    </lineage>
</organism>
<dbReference type="SUPFAM" id="SSF88723">
    <property type="entry name" value="PIN domain-like"/>
    <property type="match status" value="1"/>
</dbReference>
<dbReference type="STRING" id="1515612.SKP52_19995"/>
<proteinExistence type="inferred from homology"/>
<dbReference type="EMBL" id="CP009122">
    <property type="protein sequence ID" value="AJA10865.1"/>
    <property type="molecule type" value="Genomic_DNA"/>
</dbReference>
<name>A0A0A7PLI5_9SPHN</name>
<dbReference type="GO" id="GO:0004540">
    <property type="term" value="F:RNA nuclease activity"/>
    <property type="evidence" value="ECO:0007669"/>
    <property type="project" value="InterPro"/>
</dbReference>
<dbReference type="GO" id="GO:0000287">
    <property type="term" value="F:magnesium ion binding"/>
    <property type="evidence" value="ECO:0007669"/>
    <property type="project" value="UniProtKB-UniRule"/>
</dbReference>
<evidence type="ECO:0000313" key="7">
    <source>
        <dbReference type="EMBL" id="AJA10865.1"/>
    </source>
</evidence>
<evidence type="ECO:0000313" key="8">
    <source>
        <dbReference type="Proteomes" id="UP000030907"/>
    </source>
</evidence>